<gene>
    <name evidence="1" type="ORF">J0S82_008622</name>
</gene>
<dbReference type="Proteomes" id="UP000700334">
    <property type="component" value="Unassembled WGS sequence"/>
</dbReference>
<name>A0A8J5ZXK9_GALPY</name>
<reference evidence="1" key="1">
    <citation type="journal article" date="2021" name="Evol. Appl.">
        <title>The genome of the Pyrenean desman and the effects of bottlenecks and inbreeding on the genomic landscape of an endangered species.</title>
        <authorList>
            <person name="Escoda L."/>
            <person name="Castresana J."/>
        </authorList>
    </citation>
    <scope>NUCLEOTIDE SEQUENCE</scope>
    <source>
        <strain evidence="1">IBE-C5619</strain>
    </source>
</reference>
<sequence length="111" mass="12327">MMPTPVIMSKEWTGFSKGATQLVSNRTCQVIAFTAVNKVKDCCDCKTRQIKLSRGGTRKVCYACSEFQSELLLKLIGVKNNQGKVLEEFQLVAGLAFKENFLLCWVSNAIA</sequence>
<dbReference type="EMBL" id="JAGFMF010011830">
    <property type="protein sequence ID" value="KAG8511398.1"/>
    <property type="molecule type" value="Genomic_DNA"/>
</dbReference>
<evidence type="ECO:0000313" key="1">
    <source>
        <dbReference type="EMBL" id="KAG8511398.1"/>
    </source>
</evidence>
<feature type="non-terminal residue" evidence="1">
    <location>
        <position position="1"/>
    </location>
</feature>
<accession>A0A8J5ZXK9</accession>
<keyword evidence="2" id="KW-1185">Reference proteome</keyword>
<proteinExistence type="predicted"/>
<dbReference type="AlphaFoldDB" id="A0A8J5ZXK9"/>
<comment type="caution">
    <text evidence="1">The sequence shown here is derived from an EMBL/GenBank/DDBJ whole genome shotgun (WGS) entry which is preliminary data.</text>
</comment>
<organism evidence="1 2">
    <name type="scientific">Galemys pyrenaicus</name>
    <name type="common">Iberian desman</name>
    <name type="synonym">Pyrenean desman</name>
    <dbReference type="NCBI Taxonomy" id="202257"/>
    <lineage>
        <taxon>Eukaryota</taxon>
        <taxon>Metazoa</taxon>
        <taxon>Chordata</taxon>
        <taxon>Craniata</taxon>
        <taxon>Vertebrata</taxon>
        <taxon>Euteleostomi</taxon>
        <taxon>Mammalia</taxon>
        <taxon>Eutheria</taxon>
        <taxon>Laurasiatheria</taxon>
        <taxon>Eulipotyphla</taxon>
        <taxon>Talpidae</taxon>
        <taxon>Galemys</taxon>
    </lineage>
</organism>
<evidence type="ECO:0000313" key="2">
    <source>
        <dbReference type="Proteomes" id="UP000700334"/>
    </source>
</evidence>
<protein>
    <submittedName>
        <fullName evidence="1">Uncharacterized protein</fullName>
    </submittedName>
</protein>